<dbReference type="PROSITE" id="PS00092">
    <property type="entry name" value="N6_MTASE"/>
    <property type="match status" value="1"/>
</dbReference>
<dbReference type="CDD" id="cd02440">
    <property type="entry name" value="AdoMet_MTases"/>
    <property type="match status" value="1"/>
</dbReference>
<evidence type="ECO:0000313" key="2">
    <source>
        <dbReference type="EMBL" id="RNM31599.1"/>
    </source>
</evidence>
<accession>A0A3N0I3K7</accession>
<keyword evidence="3" id="KW-1185">Reference proteome</keyword>
<gene>
    <name evidence="2" type="ORF">EDX97_03310</name>
</gene>
<dbReference type="Gene3D" id="3.40.50.150">
    <property type="entry name" value="Vaccinia Virus protein VP39"/>
    <property type="match status" value="1"/>
</dbReference>
<dbReference type="AlphaFoldDB" id="A0A3N0I3K7"/>
<evidence type="ECO:0000313" key="3">
    <source>
        <dbReference type="Proteomes" id="UP000276568"/>
    </source>
</evidence>
<dbReference type="SUPFAM" id="SSF53335">
    <property type="entry name" value="S-adenosyl-L-methionine-dependent methyltransferases"/>
    <property type="match status" value="1"/>
</dbReference>
<name>A0A3N0I3K7_9FIRM</name>
<dbReference type="InterPro" id="IPR050210">
    <property type="entry name" value="tRNA_Adenine-N(6)_MTase"/>
</dbReference>
<sequence length="215" mass="24953">MRKDYFLREDLVLYQDQDAFCFNTDTKFLARFMELRKNEVVLDIGTNNGALLLAADQYPIQLMIGVEVLEEAAKLAQLNADTFFTHPTTIINQRIQDVQINPVDVIVSNPPYFRDEATNPGVKMNRRQMGRIEKNLTLVELIENANRLLKSNGRFYFVHRCNRLNEIVQCLFAHHFCIKHIQIAYTKEKQIAKTVCIEAIKEGHCDCEVLPPYFI</sequence>
<dbReference type="GO" id="GO:0032259">
    <property type="term" value="P:methylation"/>
    <property type="evidence" value="ECO:0007669"/>
    <property type="project" value="UniProtKB-KW"/>
</dbReference>
<comment type="caution">
    <text evidence="2">The sequence shown here is derived from an EMBL/GenBank/DDBJ whole genome shotgun (WGS) entry which is preliminary data.</text>
</comment>
<reference evidence="2 3" key="1">
    <citation type="submission" date="2018-11" db="EMBL/GenBank/DDBJ databases">
        <title>Clostridium sp. nov., a member of the family Erysipelotrichaceae isolated from pig faeces.</title>
        <authorList>
            <person name="Chang Y.-H."/>
        </authorList>
    </citation>
    <scope>NUCLEOTIDE SEQUENCE [LARGE SCALE GENOMIC DNA]</scope>
    <source>
        <strain evidence="2 3">YH-panp20</strain>
    </source>
</reference>
<dbReference type="EMBL" id="RJQC01000001">
    <property type="protein sequence ID" value="RNM31599.1"/>
    <property type="molecule type" value="Genomic_DNA"/>
</dbReference>
<dbReference type="InterPro" id="IPR007848">
    <property type="entry name" value="Small_mtfrase_dom"/>
</dbReference>
<dbReference type="PANTHER" id="PTHR47739:SF1">
    <property type="entry name" value="TRNA1(VAL) (ADENINE(37)-N6)-METHYLTRANSFERASE"/>
    <property type="match status" value="1"/>
</dbReference>
<dbReference type="OrthoDB" id="9777257at2"/>
<dbReference type="Pfam" id="PF05175">
    <property type="entry name" value="MTS"/>
    <property type="match status" value="1"/>
</dbReference>
<dbReference type="InterPro" id="IPR002052">
    <property type="entry name" value="DNA_methylase_N6_adenine_CS"/>
</dbReference>
<dbReference type="GO" id="GO:0008170">
    <property type="term" value="F:N-methyltransferase activity"/>
    <property type="evidence" value="ECO:0007669"/>
    <property type="project" value="UniProtKB-ARBA"/>
</dbReference>
<organism evidence="2 3">
    <name type="scientific">Absicoccus porci</name>
    <dbReference type="NCBI Taxonomy" id="2486576"/>
    <lineage>
        <taxon>Bacteria</taxon>
        <taxon>Bacillati</taxon>
        <taxon>Bacillota</taxon>
        <taxon>Erysipelotrichia</taxon>
        <taxon>Erysipelotrichales</taxon>
        <taxon>Erysipelotrichaceae</taxon>
        <taxon>Absicoccus</taxon>
    </lineage>
</organism>
<feature type="domain" description="Methyltransferase small" evidence="1">
    <location>
        <begin position="25"/>
        <end position="160"/>
    </location>
</feature>
<keyword evidence="2" id="KW-0808">Transferase</keyword>
<dbReference type="Proteomes" id="UP000276568">
    <property type="component" value="Unassembled WGS sequence"/>
</dbReference>
<protein>
    <submittedName>
        <fullName evidence="2">Methyltransferase domain-containing protein</fullName>
    </submittedName>
</protein>
<dbReference type="InterPro" id="IPR029063">
    <property type="entry name" value="SAM-dependent_MTases_sf"/>
</dbReference>
<evidence type="ECO:0000259" key="1">
    <source>
        <dbReference type="Pfam" id="PF05175"/>
    </source>
</evidence>
<dbReference type="PANTHER" id="PTHR47739">
    <property type="entry name" value="TRNA1(VAL) (ADENINE(37)-N6)-METHYLTRANSFERASE"/>
    <property type="match status" value="1"/>
</dbReference>
<proteinExistence type="predicted"/>
<dbReference type="GO" id="GO:0008757">
    <property type="term" value="F:S-adenosylmethionine-dependent methyltransferase activity"/>
    <property type="evidence" value="ECO:0007669"/>
    <property type="project" value="UniProtKB-ARBA"/>
</dbReference>
<dbReference type="GO" id="GO:0003676">
    <property type="term" value="F:nucleic acid binding"/>
    <property type="evidence" value="ECO:0007669"/>
    <property type="project" value="InterPro"/>
</dbReference>
<keyword evidence="2" id="KW-0489">Methyltransferase</keyword>